<sequence>MPAVEPATATRRRGRLVWLIVGVVLVAVVGAVVWVGVRGWLAKGELEAAAVTAEKLQADIVAGDTAAAADGADKLVDHTHEAAALTGDPIWALAEIVPVVGPNLSAVRVLSTQLDAAASGAIRPLTGLAQSVFAESFRPVDGRIDVEPLVAARPAAHSARTVLTDAAAAVGAIDDDGLLGPVADAKTSLATALGQAAGLSATLDDALVIAPVMLGADGPRNYLVLFQNNAELRTAGGIPGAFALVHAEDGLLQLVRQASTADFSPNGPALPAPAAMAAVFGDGMSSHIQDVTMTPDFTVSADLASAMWERKFGGTVDGVIAVDPVALSYLLGATGPVTLADGSELTTENAVTSLLVDVYTRFPDGAAQDAFFAESAAASFKAITGGAADPKALVSALARAGDENRVALWSNDESVQSVLAGTTLAGLDAAQKELGPEAYGVYLNDATGAKMDPYLDVAMAVGAVPRDDGRSDVTVTVTLTSTAAADAATSYPPVVAGTGFYGVAPGQIATNVTVFAPAGAFDAGVERDGERVEYAPAVVDDRAVSSVGVTLAPGEKAELVFHYTSAEKGQSEPLLLHTPLMKNITVGSL</sequence>
<dbReference type="Proteomes" id="UP000298127">
    <property type="component" value="Unassembled WGS sequence"/>
</dbReference>
<dbReference type="InterPro" id="IPR025101">
    <property type="entry name" value="DUF4012"/>
</dbReference>
<organism evidence="2 3">
    <name type="scientific">Orlajensenia leifsoniae</name>
    <dbReference type="NCBI Taxonomy" id="2561933"/>
    <lineage>
        <taxon>Bacteria</taxon>
        <taxon>Bacillati</taxon>
        <taxon>Actinomycetota</taxon>
        <taxon>Actinomycetes</taxon>
        <taxon>Micrococcales</taxon>
        <taxon>Microbacteriaceae</taxon>
        <taxon>Orlajensenia</taxon>
    </lineage>
</organism>
<keyword evidence="1" id="KW-1133">Transmembrane helix</keyword>
<reference evidence="2 3" key="1">
    <citation type="journal article" date="2018" name="J. Microbiol.">
        <title>Leifsonia flava sp. nov., a novel actinobacterium isolated from the rhizosphere of Aquilegia viridiflora.</title>
        <authorList>
            <person name="Cai Y."/>
            <person name="Tao W.Z."/>
            <person name="Ma Y.J."/>
            <person name="Cheng J."/>
            <person name="Zhang M.Y."/>
            <person name="Zhang Y.X."/>
        </authorList>
    </citation>
    <scope>NUCLEOTIDE SEQUENCE [LARGE SCALE GENOMIC DNA]</scope>
    <source>
        <strain evidence="2 3">SYP-B2174</strain>
    </source>
</reference>
<accession>A0A4Y9R299</accession>
<feature type="transmembrane region" description="Helical" evidence="1">
    <location>
        <begin position="16"/>
        <end position="37"/>
    </location>
</feature>
<proteinExistence type="predicted"/>
<keyword evidence="1" id="KW-0472">Membrane</keyword>
<dbReference type="Pfam" id="PF13196">
    <property type="entry name" value="DUF4012"/>
    <property type="match status" value="1"/>
</dbReference>
<evidence type="ECO:0000313" key="3">
    <source>
        <dbReference type="Proteomes" id="UP000298127"/>
    </source>
</evidence>
<keyword evidence="3" id="KW-1185">Reference proteome</keyword>
<dbReference type="EMBL" id="SPQZ01000003">
    <property type="protein sequence ID" value="TFV98430.1"/>
    <property type="molecule type" value="Genomic_DNA"/>
</dbReference>
<dbReference type="AlphaFoldDB" id="A0A4Y9R299"/>
<protein>
    <submittedName>
        <fullName evidence="2">DUF4012 domain-containing protein</fullName>
    </submittedName>
</protein>
<gene>
    <name evidence="2" type="ORF">E4M00_10580</name>
</gene>
<keyword evidence="1" id="KW-0812">Transmembrane</keyword>
<evidence type="ECO:0000313" key="2">
    <source>
        <dbReference type="EMBL" id="TFV98430.1"/>
    </source>
</evidence>
<evidence type="ECO:0000256" key="1">
    <source>
        <dbReference type="SAM" id="Phobius"/>
    </source>
</evidence>
<name>A0A4Y9R299_9MICO</name>
<comment type="caution">
    <text evidence="2">The sequence shown here is derived from an EMBL/GenBank/DDBJ whole genome shotgun (WGS) entry which is preliminary data.</text>
</comment>